<dbReference type="AlphaFoldDB" id="A0A516Q157"/>
<organism evidence="4 5">
    <name type="scientific">Microlunatus elymi</name>
    <dbReference type="NCBI Taxonomy" id="2596828"/>
    <lineage>
        <taxon>Bacteria</taxon>
        <taxon>Bacillati</taxon>
        <taxon>Actinomycetota</taxon>
        <taxon>Actinomycetes</taxon>
        <taxon>Propionibacteriales</taxon>
        <taxon>Propionibacteriaceae</taxon>
        <taxon>Microlunatus</taxon>
    </lineage>
</organism>
<name>A0A516Q157_9ACTN</name>
<dbReference type="KEGG" id="mik:FOE78_15630"/>
<sequence length="149" mass="16623">MGRMQHHTDPQLRPAVPNDADELFRMAQLLATSATPQRQTFDHLLTEILADPHQYLLVAAAPTGLSGYLYGLIHPAFHANGKIAWAEELFVDPDLRGAGLGRKLMTDFEDWAKQVGHAQYIAVATRRAHDFYDAIGFAESATYFKKTLT</sequence>
<reference evidence="4 5" key="1">
    <citation type="submission" date="2019-07" db="EMBL/GenBank/DDBJ databases">
        <title>Microlunatus dokdonensis sp. nov. isolated from the rhizospheric soil of the wild plant Elymus tsukushiensis.</title>
        <authorList>
            <person name="Ghim S.-Y."/>
            <person name="Hwang Y.-J."/>
            <person name="Son J.-S."/>
            <person name="Shin J.-H."/>
        </authorList>
    </citation>
    <scope>NUCLEOTIDE SEQUENCE [LARGE SCALE GENOMIC DNA]</scope>
    <source>
        <strain evidence="4 5">KUDC0627</strain>
    </source>
</reference>
<evidence type="ECO:0000259" key="3">
    <source>
        <dbReference type="PROSITE" id="PS51186"/>
    </source>
</evidence>
<gene>
    <name evidence="4" type="ORF">FOE78_15630</name>
</gene>
<evidence type="ECO:0000313" key="4">
    <source>
        <dbReference type="EMBL" id="QDP97165.1"/>
    </source>
</evidence>
<dbReference type="PROSITE" id="PS51186">
    <property type="entry name" value="GNAT"/>
    <property type="match status" value="1"/>
</dbReference>
<evidence type="ECO:0000313" key="5">
    <source>
        <dbReference type="Proteomes" id="UP000319263"/>
    </source>
</evidence>
<dbReference type="Gene3D" id="3.40.630.30">
    <property type="match status" value="1"/>
</dbReference>
<protein>
    <submittedName>
        <fullName evidence="4">GNAT family N-acetyltransferase</fullName>
    </submittedName>
</protein>
<evidence type="ECO:0000256" key="1">
    <source>
        <dbReference type="ARBA" id="ARBA00022679"/>
    </source>
</evidence>
<keyword evidence="1 4" id="KW-0808">Transferase</keyword>
<evidence type="ECO:0000256" key="2">
    <source>
        <dbReference type="ARBA" id="ARBA00023315"/>
    </source>
</evidence>
<proteinExistence type="predicted"/>
<dbReference type="Proteomes" id="UP000319263">
    <property type="component" value="Chromosome"/>
</dbReference>
<dbReference type="InterPro" id="IPR050832">
    <property type="entry name" value="Bact_Acetyltransf"/>
</dbReference>
<dbReference type="InterPro" id="IPR000182">
    <property type="entry name" value="GNAT_dom"/>
</dbReference>
<dbReference type="InterPro" id="IPR016181">
    <property type="entry name" value="Acyl_CoA_acyltransferase"/>
</dbReference>
<feature type="domain" description="N-acetyltransferase" evidence="3">
    <location>
        <begin position="10"/>
        <end position="149"/>
    </location>
</feature>
<keyword evidence="2" id="KW-0012">Acyltransferase</keyword>
<dbReference type="OrthoDB" id="4793359at2"/>
<keyword evidence="5" id="KW-1185">Reference proteome</keyword>
<accession>A0A516Q157</accession>
<dbReference type="PANTHER" id="PTHR43877">
    <property type="entry name" value="AMINOALKYLPHOSPHONATE N-ACETYLTRANSFERASE-RELATED-RELATED"/>
    <property type="match status" value="1"/>
</dbReference>
<dbReference type="Pfam" id="PF00583">
    <property type="entry name" value="Acetyltransf_1"/>
    <property type="match status" value="1"/>
</dbReference>
<dbReference type="EMBL" id="CP041692">
    <property type="protein sequence ID" value="QDP97165.1"/>
    <property type="molecule type" value="Genomic_DNA"/>
</dbReference>
<dbReference type="SUPFAM" id="SSF55729">
    <property type="entry name" value="Acyl-CoA N-acyltransferases (Nat)"/>
    <property type="match status" value="1"/>
</dbReference>
<dbReference type="GO" id="GO:0016747">
    <property type="term" value="F:acyltransferase activity, transferring groups other than amino-acyl groups"/>
    <property type="evidence" value="ECO:0007669"/>
    <property type="project" value="InterPro"/>
</dbReference>
<dbReference type="CDD" id="cd04301">
    <property type="entry name" value="NAT_SF"/>
    <property type="match status" value="1"/>
</dbReference>